<proteinExistence type="predicted"/>
<evidence type="ECO:0000313" key="3">
    <source>
        <dbReference type="Proteomes" id="UP000002872"/>
    </source>
</evidence>
<keyword evidence="3" id="KW-1185">Reference proteome</keyword>
<organism evidence="2 3">
    <name type="scientific">Nematocida parisii (strain ERTm3)</name>
    <name type="common">Nematode killer fungus</name>
    <dbReference type="NCBI Taxonomy" id="935791"/>
    <lineage>
        <taxon>Eukaryota</taxon>
        <taxon>Fungi</taxon>
        <taxon>Fungi incertae sedis</taxon>
        <taxon>Microsporidia</taxon>
        <taxon>Nematocida</taxon>
    </lineage>
</organism>
<dbReference type="AlphaFoldDB" id="I3EGQ5"/>
<gene>
    <name evidence="2" type="ORF">NEQG_01092</name>
</gene>
<dbReference type="VEuPathDB" id="MicrosporidiaDB:NEQG_01092"/>
<feature type="transmembrane region" description="Helical" evidence="1">
    <location>
        <begin position="208"/>
        <end position="231"/>
    </location>
</feature>
<dbReference type="HOGENOM" id="CLU_934124_0_0_1"/>
<feature type="transmembrane region" description="Helical" evidence="1">
    <location>
        <begin position="252"/>
        <end position="271"/>
    </location>
</feature>
<feature type="transmembrane region" description="Helical" evidence="1">
    <location>
        <begin position="82"/>
        <end position="105"/>
    </location>
</feature>
<dbReference type="EMBL" id="GL870878">
    <property type="protein sequence ID" value="EIJ88402.1"/>
    <property type="molecule type" value="Genomic_DNA"/>
</dbReference>
<protein>
    <submittedName>
        <fullName evidence="2">Uncharacterized protein</fullName>
    </submittedName>
</protein>
<dbReference type="InParanoid" id="I3EGQ5"/>
<keyword evidence="1" id="KW-0812">Transmembrane</keyword>
<sequence>MENSAPIVIERACGVTDALLGMSGASLNNIEAINNESTRETENNEYINELQQNTIVIEEDVNREAISQSIIKYLLLVYEGKCGLYCLFSSFALVFFSKTIIDIIFNLYSMNDHSDQTEHQSILLNLDRSIKIKMSLVAYIIYFVINLVYATFRFISCISPISNITAYGLIVNTRMHSLYYPLVCIIVVSLIIMSRFTISSTGENGGFIYGIKTYIGSQIAFLISEIIFICFKPFKYHLYRPTTKKVKSIILSVYYINHIMLLLSLLTLISYSTELVPLAVVNRAYWIKKAPNSITIDI</sequence>
<dbReference type="OrthoDB" id="10360619at2759"/>
<keyword evidence="1" id="KW-0472">Membrane</keyword>
<feature type="transmembrane region" description="Helical" evidence="1">
    <location>
        <begin position="177"/>
        <end position="196"/>
    </location>
</feature>
<name>I3EGQ5_NEMP3</name>
<dbReference type="Proteomes" id="UP000002872">
    <property type="component" value="Unassembled WGS sequence"/>
</dbReference>
<accession>I3EGQ5</accession>
<keyword evidence="1" id="KW-1133">Transmembrane helix</keyword>
<feature type="transmembrane region" description="Helical" evidence="1">
    <location>
        <begin position="136"/>
        <end position="156"/>
    </location>
</feature>
<evidence type="ECO:0000313" key="2">
    <source>
        <dbReference type="EMBL" id="EIJ88402.1"/>
    </source>
</evidence>
<evidence type="ECO:0000256" key="1">
    <source>
        <dbReference type="SAM" id="Phobius"/>
    </source>
</evidence>
<reference evidence="2" key="1">
    <citation type="submission" date="2011-01" db="EMBL/GenBank/DDBJ databases">
        <title>The Genome Sequence of Nematocida parisii strain ERTm3.</title>
        <authorList>
            <consortium name="The Broad Institute Genome Sequencing Platform"/>
            <consortium name="The Broad Institute Genome Sequencing Center for Infectious Disease"/>
            <person name="Cuomo C."/>
            <person name="Troemel E."/>
            <person name="Young S.K."/>
            <person name="Zeng Q."/>
            <person name="Gargeya S."/>
            <person name="Fitzgerald M."/>
            <person name="Haas B."/>
            <person name="Abouelleil A."/>
            <person name="Alvarado L."/>
            <person name="Arachchi H.M."/>
            <person name="Berlin A."/>
            <person name="Chapman S.B."/>
            <person name="Gearin G."/>
            <person name="Goldberg J."/>
            <person name="Griggs A."/>
            <person name="Gujja S."/>
            <person name="Hansen M."/>
            <person name="Heiman D."/>
            <person name="Howarth C."/>
            <person name="Larimer J."/>
            <person name="Lui A."/>
            <person name="MacDonald P.J.P."/>
            <person name="McCowen C."/>
            <person name="Montmayeur A."/>
            <person name="Murphy C."/>
            <person name="Neiman D."/>
            <person name="Pearson M."/>
            <person name="Priest M."/>
            <person name="Roberts A."/>
            <person name="Saif S."/>
            <person name="Shea T."/>
            <person name="Sisk P."/>
            <person name="Stolte C."/>
            <person name="Sykes S."/>
            <person name="Wortman J."/>
            <person name="Nusbaum C."/>
            <person name="Birren B."/>
        </authorList>
    </citation>
    <scope>NUCLEOTIDE SEQUENCE</scope>
    <source>
        <strain evidence="2">ERTm3</strain>
    </source>
</reference>